<accession>A0A844SDF3</accession>
<comment type="caution">
    <text evidence="2">The sequence shown here is derived from an EMBL/GenBank/DDBJ whole genome shotgun (WGS) entry which is preliminary data.</text>
</comment>
<name>A0A844SDF3_9BRAD</name>
<reference evidence="2 3" key="1">
    <citation type="submission" date="2019-12" db="EMBL/GenBank/DDBJ databases">
        <title>Draft genome sequences Bradyrhizobium cajani AMBPC1010, Bradyrhizobium pachyrhizi AMBPC1040 and Bradyrhizobium yuanmingense ALSPC3051, three plant growth promoting strains isolated from nodules of Cajanus cajan L. in Dominican Republic.</title>
        <authorList>
            <person name="Flores-Felix J.D."/>
            <person name="Araujo J."/>
            <person name="Diaz-Alcantara C."/>
            <person name="Gonzalez-Andres F."/>
            <person name="Velazquez E."/>
        </authorList>
    </citation>
    <scope>NUCLEOTIDE SEQUENCE [LARGE SCALE GENOMIC DNA]</scope>
    <source>
        <strain evidence="2 3">1040</strain>
    </source>
</reference>
<sequence length="70" mass="7520">MPNSDAPPILAELFQGSALVTLGITIGDVGAWLFALWVSIDWVFNLDVLTEAIMKATFKTGLDALAVLWA</sequence>
<keyword evidence="3" id="KW-1185">Reference proteome</keyword>
<keyword evidence="1" id="KW-0472">Membrane</keyword>
<feature type="transmembrane region" description="Helical" evidence="1">
    <location>
        <begin position="20"/>
        <end position="44"/>
    </location>
</feature>
<keyword evidence="1" id="KW-0812">Transmembrane</keyword>
<proteinExistence type="predicted"/>
<evidence type="ECO:0000313" key="2">
    <source>
        <dbReference type="EMBL" id="MVT63585.1"/>
    </source>
</evidence>
<keyword evidence="1" id="KW-1133">Transmembrane helix</keyword>
<dbReference type="AlphaFoldDB" id="A0A844SDF3"/>
<evidence type="ECO:0000313" key="3">
    <source>
        <dbReference type="Proteomes" id="UP000436468"/>
    </source>
</evidence>
<dbReference type="Proteomes" id="UP000436468">
    <property type="component" value="Unassembled WGS sequence"/>
</dbReference>
<organism evidence="2 3">
    <name type="scientific">Bradyrhizobium pachyrhizi</name>
    <dbReference type="NCBI Taxonomy" id="280333"/>
    <lineage>
        <taxon>Bacteria</taxon>
        <taxon>Pseudomonadati</taxon>
        <taxon>Pseudomonadota</taxon>
        <taxon>Alphaproteobacteria</taxon>
        <taxon>Hyphomicrobiales</taxon>
        <taxon>Nitrobacteraceae</taxon>
        <taxon>Bradyrhizobium</taxon>
    </lineage>
</organism>
<evidence type="ECO:0000256" key="1">
    <source>
        <dbReference type="SAM" id="Phobius"/>
    </source>
</evidence>
<gene>
    <name evidence="2" type="ORF">GPL21_00455</name>
</gene>
<dbReference type="EMBL" id="WQNF01000001">
    <property type="protein sequence ID" value="MVT63585.1"/>
    <property type="molecule type" value="Genomic_DNA"/>
</dbReference>
<dbReference type="RefSeq" id="WP_157340396.1">
    <property type="nucleotide sequence ID" value="NZ_WQNF01000001.1"/>
</dbReference>
<protein>
    <submittedName>
        <fullName evidence="2">Uncharacterized protein</fullName>
    </submittedName>
</protein>